<evidence type="ECO:0008006" key="5">
    <source>
        <dbReference type="Google" id="ProtNLM"/>
    </source>
</evidence>
<dbReference type="EMBL" id="BTSX01000001">
    <property type="protein sequence ID" value="GMS79388.1"/>
    <property type="molecule type" value="Genomic_DNA"/>
</dbReference>
<feature type="transmembrane region" description="Helical" evidence="1">
    <location>
        <begin position="39"/>
        <end position="62"/>
    </location>
</feature>
<feature type="non-terminal residue" evidence="2">
    <location>
        <position position="1"/>
    </location>
</feature>
<feature type="transmembrane region" description="Helical" evidence="1">
    <location>
        <begin position="102"/>
        <end position="129"/>
    </location>
</feature>
<dbReference type="PANTHER" id="PTHR45830">
    <property type="entry name" value="SERPENTINE RECEPTOR, CLASS I"/>
    <property type="match status" value="1"/>
</dbReference>
<proteinExistence type="predicted"/>
<sequence length="203" mass="23212">QFVEIIFMINGSTLLVFMLLMIHQQILPSSHQLHFSIRVQVIFVSTVYGLSLFSNGIIAFLLRNNVDNSLDILQENDLDWLAERSGGLIIYGDVGRMGSFRFMVFAIMVSIFVLAPLRIFLIGTSVHFLKHQKLIHSKTVILKKRIISVLFQQTVIVSIFYVYPLLLLILAMYFSIASFSDTLLFWIRQLVIPISMLNSLGQL</sequence>
<evidence type="ECO:0000313" key="2">
    <source>
        <dbReference type="EMBL" id="GMS79383.1"/>
    </source>
</evidence>
<dbReference type="EMBL" id="BTSX01000001">
    <property type="protein sequence ID" value="GMS79383.1"/>
    <property type="molecule type" value="Genomic_DNA"/>
</dbReference>
<keyword evidence="1" id="KW-0812">Transmembrane</keyword>
<evidence type="ECO:0000313" key="4">
    <source>
        <dbReference type="Proteomes" id="UP001432027"/>
    </source>
</evidence>
<keyword evidence="1" id="KW-1133">Transmembrane helix</keyword>
<evidence type="ECO:0000256" key="1">
    <source>
        <dbReference type="SAM" id="Phobius"/>
    </source>
</evidence>
<keyword evidence="4" id="KW-1185">Reference proteome</keyword>
<name>A0AAV5S9A8_9BILA</name>
<keyword evidence="1" id="KW-0472">Membrane</keyword>
<dbReference type="Proteomes" id="UP001432027">
    <property type="component" value="Unassembled WGS sequence"/>
</dbReference>
<comment type="caution">
    <text evidence="2">The sequence shown here is derived from an EMBL/GenBank/DDBJ whole genome shotgun (WGS) entry which is preliminary data.</text>
</comment>
<feature type="transmembrane region" description="Helical" evidence="1">
    <location>
        <begin position="6"/>
        <end position="27"/>
    </location>
</feature>
<evidence type="ECO:0000313" key="3">
    <source>
        <dbReference type="EMBL" id="GMS79388.1"/>
    </source>
</evidence>
<feature type="non-terminal residue" evidence="2">
    <location>
        <position position="203"/>
    </location>
</feature>
<protein>
    <recommendedName>
        <fullName evidence="5">G protein-coupled receptor</fullName>
    </recommendedName>
</protein>
<accession>A0AAV5S9A8</accession>
<dbReference type="PANTHER" id="PTHR45830:SF15">
    <property type="entry name" value="SERPENTINE RECEPTOR, CLASS I"/>
    <property type="match status" value="1"/>
</dbReference>
<dbReference type="AlphaFoldDB" id="A0AAV5S9A8"/>
<feature type="transmembrane region" description="Helical" evidence="1">
    <location>
        <begin position="150"/>
        <end position="177"/>
    </location>
</feature>
<reference evidence="2" key="1">
    <citation type="submission" date="2023-10" db="EMBL/GenBank/DDBJ databases">
        <title>Genome assembly of Pristionchus species.</title>
        <authorList>
            <person name="Yoshida K."/>
            <person name="Sommer R.J."/>
        </authorList>
    </citation>
    <scope>NUCLEOTIDE SEQUENCE</scope>
    <source>
        <strain evidence="2">RS0144</strain>
    </source>
</reference>
<organism evidence="2 4">
    <name type="scientific">Pristionchus entomophagus</name>
    <dbReference type="NCBI Taxonomy" id="358040"/>
    <lineage>
        <taxon>Eukaryota</taxon>
        <taxon>Metazoa</taxon>
        <taxon>Ecdysozoa</taxon>
        <taxon>Nematoda</taxon>
        <taxon>Chromadorea</taxon>
        <taxon>Rhabditida</taxon>
        <taxon>Rhabditina</taxon>
        <taxon>Diplogasteromorpha</taxon>
        <taxon>Diplogasteroidea</taxon>
        <taxon>Neodiplogasteridae</taxon>
        <taxon>Pristionchus</taxon>
    </lineage>
</organism>
<gene>
    <name evidence="2" type="ORF">PENTCL1PPCAC_1558</name>
    <name evidence="3" type="ORF">PENTCL1PPCAC_1563</name>
</gene>